<feature type="transmembrane region" description="Helical" evidence="1">
    <location>
        <begin position="14"/>
        <end position="35"/>
    </location>
</feature>
<keyword evidence="1" id="KW-1133">Transmembrane helix</keyword>
<evidence type="ECO:0000313" key="3">
    <source>
        <dbReference type="Proteomes" id="UP000065261"/>
    </source>
</evidence>
<dbReference type="KEGG" id="ptn:PTRA_a0468"/>
<reference evidence="2 3" key="1">
    <citation type="submission" date="2015-03" db="EMBL/GenBank/DDBJ databases">
        <authorList>
            <person name="Murphy D."/>
        </authorList>
    </citation>
    <scope>NUCLEOTIDE SEQUENCE [LARGE SCALE GENOMIC DNA]</scope>
    <source>
        <strain evidence="2 3">KMM 520</strain>
    </source>
</reference>
<name>A0A0U2IRZ5_9GAMM</name>
<dbReference type="Proteomes" id="UP000065261">
    <property type="component" value="Chromosome I"/>
</dbReference>
<dbReference type="EMBL" id="CP011034">
    <property type="protein sequence ID" value="ALS31823.1"/>
    <property type="molecule type" value="Genomic_DNA"/>
</dbReference>
<protein>
    <submittedName>
        <fullName evidence="2">Uncharacterized protein</fullName>
    </submittedName>
</protein>
<keyword evidence="1" id="KW-0472">Membrane</keyword>
<dbReference type="PATRIC" id="fig|1315283.4.peg.418"/>
<dbReference type="AlphaFoldDB" id="A0A0U2IRZ5"/>
<evidence type="ECO:0000313" key="2">
    <source>
        <dbReference type="EMBL" id="ALS31823.1"/>
    </source>
</evidence>
<evidence type="ECO:0000256" key="1">
    <source>
        <dbReference type="SAM" id="Phobius"/>
    </source>
</evidence>
<accession>A0A0U2IRZ5</accession>
<gene>
    <name evidence="2" type="ORF">PTRA_a0468</name>
</gene>
<proteinExistence type="predicted"/>
<sequence length="37" mass="4438">MHVFNFVNITYKHFKVHLCILLVVFFDTSSLMCFLTE</sequence>
<organism evidence="2">
    <name type="scientific">Pseudoalteromonas translucida KMM 520</name>
    <dbReference type="NCBI Taxonomy" id="1315283"/>
    <lineage>
        <taxon>Bacteria</taxon>
        <taxon>Pseudomonadati</taxon>
        <taxon>Pseudomonadota</taxon>
        <taxon>Gammaproteobacteria</taxon>
        <taxon>Alteromonadales</taxon>
        <taxon>Pseudoalteromonadaceae</taxon>
        <taxon>Pseudoalteromonas</taxon>
    </lineage>
</organism>
<keyword evidence="1" id="KW-0812">Transmembrane</keyword>